<dbReference type="InterPro" id="IPR027417">
    <property type="entry name" value="P-loop_NTPase"/>
</dbReference>
<evidence type="ECO:0000256" key="13">
    <source>
        <dbReference type="ARBA" id="ARBA00048988"/>
    </source>
</evidence>
<keyword evidence="10" id="KW-0413">Isomerase</keyword>
<dbReference type="PROSITE" id="PS51198">
    <property type="entry name" value="UVRD_HELICASE_ATP_BIND"/>
    <property type="match status" value="1"/>
</dbReference>
<evidence type="ECO:0000256" key="6">
    <source>
        <dbReference type="ARBA" id="ARBA00022839"/>
    </source>
</evidence>
<evidence type="ECO:0000313" key="18">
    <source>
        <dbReference type="Proteomes" id="UP000727857"/>
    </source>
</evidence>
<comment type="caution">
    <text evidence="17">The sequence shown here is derived from an EMBL/GenBank/DDBJ whole genome shotgun (WGS) entry which is preliminary data.</text>
</comment>
<dbReference type="PANTHER" id="PTHR11070:SF48">
    <property type="entry name" value="ATP-DEPENDENT HELICASE_NUCLEASE SUBUNIT A"/>
    <property type="match status" value="1"/>
</dbReference>
<dbReference type="GO" id="GO:0000725">
    <property type="term" value="P:recombinational repair"/>
    <property type="evidence" value="ECO:0007669"/>
    <property type="project" value="TreeGrafter"/>
</dbReference>
<keyword evidence="7 14" id="KW-0067">ATP-binding</keyword>
<evidence type="ECO:0000259" key="16">
    <source>
        <dbReference type="PROSITE" id="PS51217"/>
    </source>
</evidence>
<name>A0A940DH67_9FIRM</name>
<evidence type="ECO:0000259" key="15">
    <source>
        <dbReference type="PROSITE" id="PS51198"/>
    </source>
</evidence>
<evidence type="ECO:0000256" key="9">
    <source>
        <dbReference type="ARBA" id="ARBA00023204"/>
    </source>
</evidence>
<reference evidence="17" key="2">
    <citation type="journal article" date="2021" name="PeerJ">
        <title>Extensive microbial diversity within the chicken gut microbiome revealed by metagenomics and culture.</title>
        <authorList>
            <person name="Gilroy R."/>
            <person name="Ravi A."/>
            <person name="Getino M."/>
            <person name="Pursley I."/>
            <person name="Horton D.L."/>
            <person name="Alikhan N.F."/>
            <person name="Baker D."/>
            <person name="Gharbi K."/>
            <person name="Hall N."/>
            <person name="Watson M."/>
            <person name="Adriaenssens E.M."/>
            <person name="Foster-Nyarko E."/>
            <person name="Jarju S."/>
            <person name="Secka A."/>
            <person name="Antonio M."/>
            <person name="Oren A."/>
            <person name="Chaudhuri R.R."/>
            <person name="La Ragione R."/>
            <person name="Hildebrand F."/>
            <person name="Pallen M.J."/>
        </authorList>
    </citation>
    <scope>NUCLEOTIDE SEQUENCE</scope>
    <source>
        <strain evidence="17">517</strain>
    </source>
</reference>
<evidence type="ECO:0000256" key="2">
    <source>
        <dbReference type="ARBA" id="ARBA00022741"/>
    </source>
</evidence>
<dbReference type="PROSITE" id="PS51217">
    <property type="entry name" value="UVRD_HELICASE_CTER"/>
    <property type="match status" value="1"/>
</dbReference>
<feature type="domain" description="UvrD-like helicase ATP-binding" evidence="15">
    <location>
        <begin position="6"/>
        <end position="458"/>
    </location>
</feature>
<dbReference type="GO" id="GO:0043138">
    <property type="term" value="F:3'-5' DNA helicase activity"/>
    <property type="evidence" value="ECO:0007669"/>
    <property type="project" value="UniProtKB-EC"/>
</dbReference>
<keyword evidence="4 14" id="KW-0378">Hydrolase</keyword>
<sequence>MSSKIDWARSGQDKALVFDGKNMLVSASAGSGKTTVMVEKIRRYLVNGGSLSRLIVVTFTRASAADMREKLEKEIRELVRKGGEEAARYRKELRNLPLAYIGTIDSLCAEIYKRYFEDVNRSPVFAVLDEDEARALRREAMEQTAEEYLAEGNEDFAEMAKYYADGRDFEGLYAAIGSVMDFLSVQEDPDGFLERALATAAKPFDESPGVEYLRKSYVRKFARLAPRAERARECAKLIPEAKVKAALAVIDAAAEGVNVVLHADSTRRFYTAIHSYVQQSGFPSRSIRYTAEQCDALAEARAYVNAVKDLFKEASSVFGEYEEAAALERGVASGAERLISAVRRVTEVYAAMKEERESLDFADVERFALKILSNPERAKELRDGTDYIFFDEYQDTNRLQEAIIGAVAKDNLFMVGDVKQSIYRFRHAEPQIFLDRYRRYEGREQGSNVPLNMNFRSSQAILEFIDKVFSVLMTYDFGGLDYGSTSRFNKAGIDFKGLGDEAQIGVAVFTKEEEEETELPEVYSVREAPAPPERRDKEAEYISSEIRRLIAAVKIPDKESGEMRNMRYSDIAVLVRKHDSAASIAKAFAGYGIPYDFSRPDPAAFTRDLNAIISMIKVIDNPSDDHALAAAMLSPFGGFAEDELAAISDEGEGEYFYERVRSHTGVYAARVKEFNERVSRYRKLSALTDVSSLIARIATETGFLAGLLADGEYERIDMFNAYVKYLQNKEAAKDVTKFLKFSETPFKPPAKSGDDCVRFMTIHASKGLEFPVVFLARAGGGFVNTDKFDSVILDPELGIGVKSYDEDTRASDKPLSRKAIELKNANENKLEELRLLYVATTRARFRLYVTGTRGTRDGWGAEYPEKCNSYLALLDYAAANDPSLKKYFIFDPEAGALPSEEKRRRGIYTLDGGEKITYYEYPFAESAEISNKYTVTALNSVAESDSEGESVSEQYVPSLGSVDTETGILYHKIMELIDFGDCSLDGVKTQLGAMARAGVDVSGADAEKIAEAVQNPLFDGARTGKTLREREFIYYAPAREILRDCASEDKTLLQGVIDLIILSEEGNVLVDYKVTNASADTVRARYGEQVRLYARAFEEITGLRLARKAVFILNRNEVVDF</sequence>
<evidence type="ECO:0000256" key="4">
    <source>
        <dbReference type="ARBA" id="ARBA00022801"/>
    </source>
</evidence>
<keyword evidence="8" id="KW-0238">DNA-binding</keyword>
<dbReference type="Gene3D" id="3.40.50.300">
    <property type="entry name" value="P-loop containing nucleotide triphosphate hydrolases"/>
    <property type="match status" value="4"/>
</dbReference>
<dbReference type="GO" id="GO:0003677">
    <property type="term" value="F:DNA binding"/>
    <property type="evidence" value="ECO:0007669"/>
    <property type="project" value="UniProtKB-KW"/>
</dbReference>
<comment type="catalytic activity">
    <reaction evidence="13">
        <text>ATP + H2O = ADP + phosphate + H(+)</text>
        <dbReference type="Rhea" id="RHEA:13065"/>
        <dbReference type="ChEBI" id="CHEBI:15377"/>
        <dbReference type="ChEBI" id="CHEBI:15378"/>
        <dbReference type="ChEBI" id="CHEBI:30616"/>
        <dbReference type="ChEBI" id="CHEBI:43474"/>
        <dbReference type="ChEBI" id="CHEBI:456216"/>
        <dbReference type="EC" id="5.6.2.4"/>
    </reaction>
</comment>
<feature type="binding site" evidence="14">
    <location>
        <begin position="27"/>
        <end position="34"/>
    </location>
    <ligand>
        <name>ATP</name>
        <dbReference type="ChEBI" id="CHEBI:30616"/>
    </ligand>
</feature>
<keyword evidence="2 14" id="KW-0547">Nucleotide-binding</keyword>
<dbReference type="Proteomes" id="UP000727857">
    <property type="component" value="Unassembled WGS sequence"/>
</dbReference>
<evidence type="ECO:0000256" key="5">
    <source>
        <dbReference type="ARBA" id="ARBA00022806"/>
    </source>
</evidence>
<keyword evidence="9" id="KW-0234">DNA repair</keyword>
<dbReference type="Gene3D" id="3.90.320.10">
    <property type="match status" value="1"/>
</dbReference>
<dbReference type="AlphaFoldDB" id="A0A940DH67"/>
<gene>
    <name evidence="17" type="ORF">IAB16_03530</name>
</gene>
<dbReference type="Pfam" id="PF12705">
    <property type="entry name" value="PDDEXK_1"/>
    <property type="match status" value="1"/>
</dbReference>
<dbReference type="InterPro" id="IPR014016">
    <property type="entry name" value="UvrD-like_ATP-bd"/>
</dbReference>
<accession>A0A940DH67</accession>
<evidence type="ECO:0000256" key="12">
    <source>
        <dbReference type="ARBA" id="ARBA00034808"/>
    </source>
</evidence>
<dbReference type="InterPro" id="IPR000212">
    <property type="entry name" value="DNA_helicase_UvrD/REP"/>
</dbReference>
<evidence type="ECO:0000256" key="1">
    <source>
        <dbReference type="ARBA" id="ARBA00022722"/>
    </source>
</evidence>
<dbReference type="GO" id="GO:0004527">
    <property type="term" value="F:exonuclease activity"/>
    <property type="evidence" value="ECO:0007669"/>
    <property type="project" value="UniProtKB-KW"/>
</dbReference>
<dbReference type="GO" id="GO:0033202">
    <property type="term" value="C:DNA helicase complex"/>
    <property type="evidence" value="ECO:0007669"/>
    <property type="project" value="TreeGrafter"/>
</dbReference>
<dbReference type="InterPro" id="IPR038726">
    <property type="entry name" value="PDDEXK_AddAB-type"/>
</dbReference>
<dbReference type="PANTHER" id="PTHR11070">
    <property type="entry name" value="UVRD / RECB / PCRA DNA HELICASE FAMILY MEMBER"/>
    <property type="match status" value="1"/>
</dbReference>
<dbReference type="Pfam" id="PF00580">
    <property type="entry name" value="UvrD-helicase"/>
    <property type="match status" value="1"/>
</dbReference>
<dbReference type="GO" id="GO:0005524">
    <property type="term" value="F:ATP binding"/>
    <property type="evidence" value="ECO:0007669"/>
    <property type="project" value="UniProtKB-UniRule"/>
</dbReference>
<organism evidence="17 18">
    <name type="scientific">Candidatus Stercoripulliclostridium pullicola</name>
    <dbReference type="NCBI Taxonomy" id="2840953"/>
    <lineage>
        <taxon>Bacteria</taxon>
        <taxon>Bacillati</taxon>
        <taxon>Bacillota</taxon>
        <taxon>Clostridia</taxon>
        <taxon>Eubacteriales</taxon>
        <taxon>Candidatus Stercoripulliclostridium</taxon>
    </lineage>
</organism>
<evidence type="ECO:0000256" key="8">
    <source>
        <dbReference type="ARBA" id="ARBA00023125"/>
    </source>
</evidence>
<evidence type="ECO:0000256" key="3">
    <source>
        <dbReference type="ARBA" id="ARBA00022763"/>
    </source>
</evidence>
<dbReference type="SUPFAM" id="SSF52980">
    <property type="entry name" value="Restriction endonuclease-like"/>
    <property type="match status" value="1"/>
</dbReference>
<comment type="catalytic activity">
    <reaction evidence="11">
        <text>Couples ATP hydrolysis with the unwinding of duplex DNA by translocating in the 3'-5' direction.</text>
        <dbReference type="EC" id="5.6.2.4"/>
    </reaction>
</comment>
<dbReference type="Pfam" id="PF13361">
    <property type="entry name" value="UvrD_C"/>
    <property type="match status" value="1"/>
</dbReference>
<protein>
    <recommendedName>
        <fullName evidence="12">DNA 3'-5' helicase</fullName>
        <ecNumber evidence="12">5.6.2.4</ecNumber>
    </recommendedName>
</protein>
<evidence type="ECO:0000256" key="7">
    <source>
        <dbReference type="ARBA" id="ARBA00022840"/>
    </source>
</evidence>
<keyword evidence="5 14" id="KW-0347">Helicase</keyword>
<reference evidence="17" key="1">
    <citation type="submission" date="2020-10" db="EMBL/GenBank/DDBJ databases">
        <authorList>
            <person name="Gilroy R."/>
        </authorList>
    </citation>
    <scope>NUCLEOTIDE SEQUENCE</scope>
    <source>
        <strain evidence="17">517</strain>
    </source>
</reference>
<dbReference type="GO" id="GO:0005829">
    <property type="term" value="C:cytosol"/>
    <property type="evidence" value="ECO:0007669"/>
    <property type="project" value="TreeGrafter"/>
</dbReference>
<evidence type="ECO:0000256" key="14">
    <source>
        <dbReference type="PROSITE-ProRule" id="PRU00560"/>
    </source>
</evidence>
<evidence type="ECO:0000313" key="17">
    <source>
        <dbReference type="EMBL" id="MBO8424067.1"/>
    </source>
</evidence>
<keyword evidence="3" id="KW-0227">DNA damage</keyword>
<keyword evidence="6" id="KW-0269">Exonuclease</keyword>
<evidence type="ECO:0000256" key="11">
    <source>
        <dbReference type="ARBA" id="ARBA00034617"/>
    </source>
</evidence>
<dbReference type="SUPFAM" id="SSF52540">
    <property type="entry name" value="P-loop containing nucleoside triphosphate hydrolases"/>
    <property type="match status" value="1"/>
</dbReference>
<keyword evidence="1" id="KW-0540">Nuclease</keyword>
<dbReference type="EMBL" id="JADINF010000083">
    <property type="protein sequence ID" value="MBO8424067.1"/>
    <property type="molecule type" value="Genomic_DNA"/>
</dbReference>
<evidence type="ECO:0000256" key="10">
    <source>
        <dbReference type="ARBA" id="ARBA00023235"/>
    </source>
</evidence>
<dbReference type="EC" id="5.6.2.4" evidence="12"/>
<dbReference type="InterPro" id="IPR011604">
    <property type="entry name" value="PDDEXK-like_dom_sf"/>
</dbReference>
<dbReference type="InterPro" id="IPR014017">
    <property type="entry name" value="DNA_helicase_UvrD-like_C"/>
</dbReference>
<dbReference type="InterPro" id="IPR011335">
    <property type="entry name" value="Restrct_endonuc-II-like"/>
</dbReference>
<proteinExistence type="predicted"/>
<feature type="domain" description="UvrD-like helicase C-terminal" evidence="16">
    <location>
        <begin position="496"/>
        <end position="767"/>
    </location>
</feature>